<dbReference type="Pfam" id="PF09923">
    <property type="entry name" value="DUF2155"/>
    <property type="match status" value="1"/>
</dbReference>
<evidence type="ECO:0000313" key="1">
    <source>
        <dbReference type="EMBL" id="SOD95885.1"/>
    </source>
</evidence>
<keyword evidence="2" id="KW-1185">Reference proteome</keyword>
<organism evidence="1 2">
    <name type="scientific">Caenispirillum bisanense</name>
    <dbReference type="NCBI Taxonomy" id="414052"/>
    <lineage>
        <taxon>Bacteria</taxon>
        <taxon>Pseudomonadati</taxon>
        <taxon>Pseudomonadota</taxon>
        <taxon>Alphaproteobacteria</taxon>
        <taxon>Rhodospirillales</taxon>
        <taxon>Novispirillaceae</taxon>
        <taxon>Caenispirillum</taxon>
    </lineage>
</organism>
<dbReference type="InterPro" id="IPR019225">
    <property type="entry name" value="DUF2155"/>
</dbReference>
<accession>A0A286GK19</accession>
<dbReference type="EMBL" id="OCNJ01000005">
    <property type="protein sequence ID" value="SOD95885.1"/>
    <property type="molecule type" value="Genomic_DNA"/>
</dbReference>
<gene>
    <name evidence="1" type="ORF">SAMN05421508_10545</name>
</gene>
<dbReference type="Proteomes" id="UP000219621">
    <property type="component" value="Unassembled WGS sequence"/>
</dbReference>
<evidence type="ECO:0008006" key="3">
    <source>
        <dbReference type="Google" id="ProtNLM"/>
    </source>
</evidence>
<protein>
    <recommendedName>
        <fullName evidence="3">DUF2155 domain-containing protein</fullName>
    </recommendedName>
</protein>
<name>A0A286GK19_9PROT</name>
<proteinExistence type="predicted"/>
<evidence type="ECO:0000313" key="2">
    <source>
        <dbReference type="Proteomes" id="UP000219621"/>
    </source>
</evidence>
<dbReference type="AlphaFoldDB" id="A0A286GK19"/>
<sequence>MSRYAAFGPPAATGYRFAMTTFTILLRSAALSLTLAAGAVAPAAAATDVTGDKAVLQWLDKVTARVSTVTAPVGQKTRIGNLEILVRACRYRPPEETPESAAFLDITEIEPGAPAREVFRGWMFASSPALSAMEHPIYDVWVLDCLSRDDTSSTG</sequence>
<reference evidence="1 2" key="1">
    <citation type="submission" date="2017-09" db="EMBL/GenBank/DDBJ databases">
        <authorList>
            <person name="Ehlers B."/>
            <person name="Leendertz F.H."/>
        </authorList>
    </citation>
    <scope>NUCLEOTIDE SEQUENCE [LARGE SCALE GENOMIC DNA]</scope>
    <source>
        <strain evidence="1 2">USBA 140</strain>
    </source>
</reference>